<evidence type="ECO:0000313" key="3">
    <source>
        <dbReference type="Proteomes" id="UP001211420"/>
    </source>
</evidence>
<proteinExistence type="predicted"/>
<gene>
    <name evidence="1" type="ORF">L2772_02020</name>
    <name evidence="2" type="ORF">L2Z99_04335</name>
</gene>
<dbReference type="RefSeq" id="WP_269254114.1">
    <property type="nucleotide sequence ID" value="NZ_JAKHEY010000004.1"/>
</dbReference>
<organism evidence="2 4">
    <name type="scientific">Lactobacillus mulieris</name>
    <dbReference type="NCBI Taxonomy" id="2508708"/>
    <lineage>
        <taxon>Bacteria</taxon>
        <taxon>Bacillati</taxon>
        <taxon>Bacillota</taxon>
        <taxon>Bacilli</taxon>
        <taxon>Lactobacillales</taxon>
        <taxon>Lactobacillaceae</taxon>
        <taxon>Lactobacillus</taxon>
    </lineage>
</organism>
<evidence type="ECO:0000313" key="1">
    <source>
        <dbReference type="EMBL" id="MCZ3621644.1"/>
    </source>
</evidence>
<evidence type="ECO:0000313" key="2">
    <source>
        <dbReference type="EMBL" id="MCZ9678311.1"/>
    </source>
</evidence>
<name>A0AAW5WXP4_9LACO</name>
<dbReference type="EMBL" id="JAKHEY010000004">
    <property type="protein sequence ID" value="MCZ9678311.1"/>
    <property type="molecule type" value="Genomic_DNA"/>
</dbReference>
<keyword evidence="3" id="KW-1185">Reference proteome</keyword>
<reference evidence="1 3" key="2">
    <citation type="submission" date="2022-01" db="EMBL/GenBank/DDBJ databases">
        <title>VMRC isolate genome collection.</title>
        <authorList>
            <person name="France M."/>
            <person name="Rutt L."/>
            <person name="Humphrys M."/>
            <person name="Ravel J."/>
        </authorList>
    </citation>
    <scope>NUCLEOTIDE SEQUENCE [LARGE SCALE GENOMIC DNA]</scope>
    <source>
        <strain evidence="1 3">C0172B4</strain>
    </source>
</reference>
<dbReference type="Proteomes" id="UP001211420">
    <property type="component" value="Unassembled WGS sequence"/>
</dbReference>
<sequence>MTAFFVVKPDLDFCSCTDLYFTEPSGCLTNFLTRLEYLACQTLPRLVIDFLCFINL</sequence>
<reference evidence="2" key="1">
    <citation type="submission" date="2022-01" db="EMBL/GenBank/DDBJ databases">
        <title>STING isolate genome collection.</title>
        <authorList>
            <person name="France M."/>
            <person name="Rutt L."/>
            <person name="Humphrys M."/>
            <person name="Ravel J."/>
        </authorList>
    </citation>
    <scope>NUCLEOTIDE SEQUENCE</scope>
    <source>
        <strain evidence="2">C0081E5</strain>
    </source>
</reference>
<dbReference type="EMBL" id="JAKHPW010000001">
    <property type="protein sequence ID" value="MCZ3621644.1"/>
    <property type="molecule type" value="Genomic_DNA"/>
</dbReference>
<protein>
    <submittedName>
        <fullName evidence="2">Uncharacterized protein</fullName>
    </submittedName>
</protein>
<evidence type="ECO:0000313" key="4">
    <source>
        <dbReference type="Proteomes" id="UP001211566"/>
    </source>
</evidence>
<comment type="caution">
    <text evidence="2">The sequence shown here is derived from an EMBL/GenBank/DDBJ whole genome shotgun (WGS) entry which is preliminary data.</text>
</comment>
<dbReference type="Proteomes" id="UP001211566">
    <property type="component" value="Unassembled WGS sequence"/>
</dbReference>
<dbReference type="AlphaFoldDB" id="A0AAW5WXP4"/>
<accession>A0AAW5WXP4</accession>